<evidence type="ECO:0000313" key="6">
    <source>
        <dbReference type="EMBL" id="POY35661.1"/>
    </source>
</evidence>
<dbReference type="InterPro" id="IPR000537">
    <property type="entry name" value="UbiA_prenyltransferase"/>
</dbReference>
<evidence type="ECO:0000256" key="2">
    <source>
        <dbReference type="ARBA" id="ARBA00022692"/>
    </source>
</evidence>
<dbReference type="Proteomes" id="UP000236893">
    <property type="component" value="Unassembled WGS sequence"/>
</dbReference>
<dbReference type="Gene3D" id="1.20.120.1780">
    <property type="entry name" value="UbiA prenyltransferase"/>
    <property type="match status" value="1"/>
</dbReference>
<keyword evidence="4 5" id="KW-0472">Membrane</keyword>
<feature type="transmembrane region" description="Helical" evidence="5">
    <location>
        <begin position="49"/>
        <end position="74"/>
    </location>
</feature>
<evidence type="ECO:0000256" key="3">
    <source>
        <dbReference type="ARBA" id="ARBA00022989"/>
    </source>
</evidence>
<feature type="transmembrane region" description="Helical" evidence="5">
    <location>
        <begin position="118"/>
        <end position="137"/>
    </location>
</feature>
<dbReference type="GO" id="GO:0016020">
    <property type="term" value="C:membrane"/>
    <property type="evidence" value="ECO:0007669"/>
    <property type="project" value="UniProtKB-SubCell"/>
</dbReference>
<feature type="transmembrane region" description="Helical" evidence="5">
    <location>
        <begin position="175"/>
        <end position="198"/>
    </location>
</feature>
<evidence type="ECO:0000256" key="1">
    <source>
        <dbReference type="ARBA" id="ARBA00004141"/>
    </source>
</evidence>
<name>A0A2S4ZZA2_9SPHI</name>
<dbReference type="Pfam" id="PF01040">
    <property type="entry name" value="UbiA"/>
    <property type="match status" value="1"/>
</dbReference>
<gene>
    <name evidence="6" type="ORF">C3K47_14815</name>
</gene>
<organism evidence="6 7">
    <name type="scientific">Solitalea longa</name>
    <dbReference type="NCBI Taxonomy" id="2079460"/>
    <lineage>
        <taxon>Bacteria</taxon>
        <taxon>Pseudomonadati</taxon>
        <taxon>Bacteroidota</taxon>
        <taxon>Sphingobacteriia</taxon>
        <taxon>Sphingobacteriales</taxon>
        <taxon>Sphingobacteriaceae</taxon>
        <taxon>Solitalea</taxon>
    </lineage>
</organism>
<feature type="transmembrane region" description="Helical" evidence="5">
    <location>
        <begin position="95"/>
        <end position="112"/>
    </location>
</feature>
<evidence type="ECO:0008006" key="8">
    <source>
        <dbReference type="Google" id="ProtNLM"/>
    </source>
</evidence>
<keyword evidence="3 5" id="KW-1133">Transmembrane helix</keyword>
<dbReference type="AlphaFoldDB" id="A0A2S4ZZA2"/>
<keyword evidence="2 5" id="KW-0812">Transmembrane</keyword>
<feature type="transmembrane region" description="Helical" evidence="5">
    <location>
        <begin position="20"/>
        <end position="43"/>
    </location>
</feature>
<accession>A0A2S4ZZA2</accession>
<evidence type="ECO:0000256" key="4">
    <source>
        <dbReference type="ARBA" id="ARBA00023136"/>
    </source>
</evidence>
<feature type="transmembrane region" description="Helical" evidence="5">
    <location>
        <begin position="225"/>
        <end position="243"/>
    </location>
</feature>
<reference evidence="6 7" key="1">
    <citation type="submission" date="2018-01" db="EMBL/GenBank/DDBJ databases">
        <authorList>
            <person name="Gaut B.S."/>
            <person name="Morton B.R."/>
            <person name="Clegg M.T."/>
            <person name="Duvall M.R."/>
        </authorList>
    </citation>
    <scope>NUCLEOTIDE SEQUENCE [LARGE SCALE GENOMIC DNA]</scope>
    <source>
        <strain evidence="6 7">HR-AV</strain>
    </source>
</reference>
<feature type="transmembrane region" description="Helical" evidence="5">
    <location>
        <begin position="249"/>
        <end position="268"/>
    </location>
</feature>
<comment type="caution">
    <text evidence="6">The sequence shown here is derived from an EMBL/GenBank/DDBJ whole genome shotgun (WGS) entry which is preliminary data.</text>
</comment>
<evidence type="ECO:0000313" key="7">
    <source>
        <dbReference type="Proteomes" id="UP000236893"/>
    </source>
</evidence>
<keyword evidence="7" id="KW-1185">Reference proteome</keyword>
<dbReference type="EMBL" id="PQVF01000010">
    <property type="protein sequence ID" value="POY35661.1"/>
    <property type="molecule type" value="Genomic_DNA"/>
</dbReference>
<feature type="transmembrane region" description="Helical" evidence="5">
    <location>
        <begin position="149"/>
        <end position="169"/>
    </location>
</feature>
<evidence type="ECO:0000256" key="5">
    <source>
        <dbReference type="SAM" id="Phobius"/>
    </source>
</evidence>
<dbReference type="GO" id="GO:0016765">
    <property type="term" value="F:transferase activity, transferring alkyl or aryl (other than methyl) groups"/>
    <property type="evidence" value="ECO:0007669"/>
    <property type="project" value="InterPro"/>
</dbReference>
<protein>
    <recommendedName>
        <fullName evidence="8">Prenyltransferase</fullName>
    </recommendedName>
</protein>
<dbReference type="OrthoDB" id="1467772at2"/>
<comment type="subcellular location">
    <subcellularLocation>
        <location evidence="1">Membrane</location>
        <topology evidence="1">Multi-pass membrane protein</topology>
    </subcellularLocation>
</comment>
<sequence>MLTLKKNFSASQHLKKAFDLFVFGNFWVGLCAVAQGLLTYLLIGQRPSVSILLILFLATFFIYNIRIVLNYSVIIKNKDLYTSSRMICVANHVNGIRLLTYLSVVLIIPFVISIKLNSILALSVGALLALAYSLPVLRMKKGGLRQIAGAKTFLISLIWASCTVLVPILDSGVQLSYLDIVLLFTKRFILVFCLAVIFDIRDIEADLNSGLKTIANALGPTKAKMLCYALIIIHSLLITLYDLPLHPSIYLALVIFLLVVVWFIYRSFPKKSDYFYLFWVDGMFALQYLLILTSIYIEKL</sequence>
<proteinExistence type="predicted"/>
<feature type="transmembrane region" description="Helical" evidence="5">
    <location>
        <begin position="275"/>
        <end position="297"/>
    </location>
</feature>